<proteinExistence type="predicted"/>
<dbReference type="InParanoid" id="A0A5J5EMM0"/>
<feature type="region of interest" description="Disordered" evidence="1">
    <location>
        <begin position="358"/>
        <end position="409"/>
    </location>
</feature>
<gene>
    <name evidence="2" type="ORF">FN846DRAFT_965375</name>
</gene>
<evidence type="ECO:0000256" key="1">
    <source>
        <dbReference type="SAM" id="MobiDB-lite"/>
    </source>
</evidence>
<evidence type="ECO:0000313" key="3">
    <source>
        <dbReference type="Proteomes" id="UP000326924"/>
    </source>
</evidence>
<comment type="caution">
    <text evidence="2">The sequence shown here is derived from an EMBL/GenBank/DDBJ whole genome shotgun (WGS) entry which is preliminary data.</text>
</comment>
<name>A0A5J5EMM0_9PEZI</name>
<sequence>MAMFHIVSVNVKTVFDYTPAAVDKLFNAYKRKFQLSNLVECRFDSKEQQFQLEGDVKYMENAIVDFMDVLQKMTVEESRKPKQELIIRTKSSELNAAIRWTLDPPDQPSMKGREWGLKQVSSNDPKFEQPGSEVDYMFDYCMTEYWEPEVTQKEFTDLLSLEANPSIPEQLMRLFDCAIFPDWNKRSVKIGSNDRMTLDLIFRKLQSVEDFFRRGFTPLVVNLVNAENKPRFRLRFVSLSKQSITERTTLFDSHSKWNTHPTEKLFTVRLMEYDANTQKHKACKLENSLVHTAYKTPGHTDWMHYSFCLRRGANPVVIPEMAESARFGRRIEREDMICVYHPPAESAPIISEALSTMDPAESGTSIGAEQARRHPRAKPSMDNGNVNLKTASLSTPTQSPLSPGKESSEDIIDFPIKRNYPFRPQPARSIFDVGPRPSVPLSDDCSTVSGGIYLGSEPDRSTGIVMQARPTGAEESPADSGAIRRPRERKPAQAPGHAARPVETAERTPEPNTRRVMRTTNQKQPRSEASFISNQNEAKNLRRYNAQKVFESFFPALEYARGWYGDLKLEAKAGRVIFADIDRDIAKKDLEWDQWYRLVDEIAPRTAFTRLITTQHFDMEYLRDLKLAGGENVFSSEPVGRKVTYDFDIEQKGKKFVLSIDGETFEPILYASKKTFGAVNMSNPVHAWDYRIDLVGKKRLDLKSYPYIKSIYDGLSCAEGPELTFPVIGPALLVKRVILTCETRYTVYLDTLRLGVPMELVMAEVQELQICKSHGELGTYRAVSLPKNVMLRQSKLHWVCSIVPTQTNALLQKNTEMEVGEIAEWSADSILEPNLLAGLQSVMNMVIAKMDYVGSTNDAFVDVTQCGPSDLY</sequence>
<evidence type="ECO:0000313" key="2">
    <source>
        <dbReference type="EMBL" id="KAA8896277.1"/>
    </source>
</evidence>
<protein>
    <submittedName>
        <fullName evidence="2">Uncharacterized protein</fullName>
    </submittedName>
</protein>
<dbReference type="Proteomes" id="UP000326924">
    <property type="component" value="Unassembled WGS sequence"/>
</dbReference>
<keyword evidence="3" id="KW-1185">Reference proteome</keyword>
<reference evidence="2 3" key="1">
    <citation type="submission" date="2019-09" db="EMBL/GenBank/DDBJ databases">
        <title>Draft genome of the ectomycorrhizal ascomycete Sphaerosporella brunnea.</title>
        <authorList>
            <consortium name="DOE Joint Genome Institute"/>
            <person name="Benucci G.M."/>
            <person name="Marozzi G."/>
            <person name="Antonielli L."/>
            <person name="Sanchez S."/>
            <person name="Marco P."/>
            <person name="Wang X."/>
            <person name="Falini L.B."/>
            <person name="Barry K."/>
            <person name="Haridas S."/>
            <person name="Lipzen A."/>
            <person name="Labutti K."/>
            <person name="Grigoriev I.V."/>
            <person name="Murat C."/>
            <person name="Martin F."/>
            <person name="Albertini E."/>
            <person name="Donnini D."/>
            <person name="Bonito G."/>
        </authorList>
    </citation>
    <scope>NUCLEOTIDE SEQUENCE [LARGE SCALE GENOMIC DNA]</scope>
    <source>
        <strain evidence="2 3">Sb_GMNB300</strain>
    </source>
</reference>
<feature type="compositionally biased region" description="Basic and acidic residues" evidence="1">
    <location>
        <begin position="503"/>
        <end position="513"/>
    </location>
</feature>
<dbReference type="OrthoDB" id="10265971at2759"/>
<accession>A0A5J5EMM0</accession>
<feature type="region of interest" description="Disordered" evidence="1">
    <location>
        <begin position="468"/>
        <end position="529"/>
    </location>
</feature>
<organism evidence="2 3">
    <name type="scientific">Sphaerosporella brunnea</name>
    <dbReference type="NCBI Taxonomy" id="1250544"/>
    <lineage>
        <taxon>Eukaryota</taxon>
        <taxon>Fungi</taxon>
        <taxon>Dikarya</taxon>
        <taxon>Ascomycota</taxon>
        <taxon>Pezizomycotina</taxon>
        <taxon>Pezizomycetes</taxon>
        <taxon>Pezizales</taxon>
        <taxon>Pyronemataceae</taxon>
        <taxon>Sphaerosporella</taxon>
    </lineage>
</organism>
<dbReference type="AlphaFoldDB" id="A0A5J5EMM0"/>
<feature type="compositionally biased region" description="Polar residues" evidence="1">
    <location>
        <begin position="382"/>
        <end position="391"/>
    </location>
</feature>
<feature type="compositionally biased region" description="Low complexity" evidence="1">
    <location>
        <begin position="392"/>
        <end position="403"/>
    </location>
</feature>
<dbReference type="EMBL" id="VXIS01000217">
    <property type="protein sequence ID" value="KAA8896277.1"/>
    <property type="molecule type" value="Genomic_DNA"/>
</dbReference>